<proteinExistence type="predicted"/>
<organism evidence="1 2">
    <name type="scientific">Francisella sciaenopsi</name>
    <dbReference type="NCBI Taxonomy" id="3055034"/>
    <lineage>
        <taxon>Bacteria</taxon>
        <taxon>Pseudomonadati</taxon>
        <taxon>Pseudomonadota</taxon>
        <taxon>Gammaproteobacteria</taxon>
        <taxon>Thiotrichales</taxon>
        <taxon>Francisellaceae</taxon>
        <taxon>Francisella</taxon>
    </lineage>
</organism>
<sequence length="78" mass="9041">MATVKLDIDKSYNNDIYFKWQPPENSKCYANNFMLIISQKHITDVESVLDRDNKVCDGIWTATVYNEESKKSLAKAHL</sequence>
<name>A0ABQ6PFC0_9GAMM</name>
<dbReference type="RefSeq" id="WP_407877027.1">
    <property type="nucleotide sequence ID" value="NZ_BTHG01000002.1"/>
</dbReference>
<dbReference type="Proteomes" id="UP001628164">
    <property type="component" value="Unassembled WGS sequence"/>
</dbReference>
<comment type="caution">
    <text evidence="1">The sequence shown here is derived from an EMBL/GenBank/DDBJ whole genome shotgun (WGS) entry which is preliminary data.</text>
</comment>
<keyword evidence="2" id="KW-1185">Reference proteome</keyword>
<evidence type="ECO:0000313" key="2">
    <source>
        <dbReference type="Proteomes" id="UP001628164"/>
    </source>
</evidence>
<gene>
    <name evidence="1" type="ORF">fsci_06870</name>
</gene>
<evidence type="ECO:0000313" key="1">
    <source>
        <dbReference type="EMBL" id="GMN89201.1"/>
    </source>
</evidence>
<accession>A0ABQ6PFC0</accession>
<dbReference type="EMBL" id="BTHG01000002">
    <property type="protein sequence ID" value="GMN89201.1"/>
    <property type="molecule type" value="Genomic_DNA"/>
</dbReference>
<protein>
    <submittedName>
        <fullName evidence="1">Uncharacterized protein</fullName>
    </submittedName>
</protein>
<reference evidence="1 2" key="1">
    <citation type="journal article" date="2024" name="Dis. Aquat. Organ.">
        <title>Francisella sciaenopsi sp. nov. isolated from diseased red drum Sciaenops ocellatus in Florida, USA.</title>
        <authorList>
            <person name="Kawahara M."/>
            <person name="Cody T.T."/>
            <person name="Yanong R.P.E."/>
            <person name="Henderson E."/>
            <person name="Yazdi Z."/>
            <person name="Soto E."/>
        </authorList>
    </citation>
    <scope>NUCLEOTIDE SEQUENCE [LARGE SCALE GENOMIC DNA]</scope>
    <source>
        <strain evidence="1 2">R22-20-7</strain>
    </source>
</reference>